<organism evidence="2 3">
    <name type="scientific">Daphnia magna</name>
    <dbReference type="NCBI Taxonomy" id="35525"/>
    <lineage>
        <taxon>Eukaryota</taxon>
        <taxon>Metazoa</taxon>
        <taxon>Ecdysozoa</taxon>
        <taxon>Arthropoda</taxon>
        <taxon>Crustacea</taxon>
        <taxon>Branchiopoda</taxon>
        <taxon>Diplostraca</taxon>
        <taxon>Cladocera</taxon>
        <taxon>Anomopoda</taxon>
        <taxon>Daphniidae</taxon>
        <taxon>Daphnia</taxon>
    </lineage>
</organism>
<evidence type="ECO:0000256" key="1">
    <source>
        <dbReference type="SAM" id="MobiDB-lite"/>
    </source>
</evidence>
<feature type="region of interest" description="Disordered" evidence="1">
    <location>
        <begin position="51"/>
        <end position="70"/>
    </location>
</feature>
<gene>
    <name evidence="2" type="ORF">OUZ56_014673</name>
</gene>
<accession>A0ABR0AKP0</accession>
<sequence length="108" mass="11810">MGSNNVGHRIDNKSGALKMVQPKQRKHQQPKLKPVLTDEQRGLLLVVPKGVKTSTCPNAGPPPPPPLPQARQAVHQAARSSRLQLLSSSTEIIITCEYDCRCRTVGRP</sequence>
<evidence type="ECO:0000313" key="2">
    <source>
        <dbReference type="EMBL" id="KAK4025615.1"/>
    </source>
</evidence>
<name>A0ABR0AKP0_9CRUS</name>
<protein>
    <submittedName>
        <fullName evidence="2">Uncharacterized protein</fullName>
    </submittedName>
</protein>
<feature type="compositionally biased region" description="Pro residues" evidence="1">
    <location>
        <begin position="59"/>
        <end position="68"/>
    </location>
</feature>
<reference evidence="2 3" key="1">
    <citation type="journal article" date="2023" name="Nucleic Acids Res.">
        <title>The hologenome of Daphnia magna reveals possible DNA methylation and microbiome-mediated evolution of the host genome.</title>
        <authorList>
            <person name="Chaturvedi A."/>
            <person name="Li X."/>
            <person name="Dhandapani V."/>
            <person name="Marshall H."/>
            <person name="Kissane S."/>
            <person name="Cuenca-Cambronero M."/>
            <person name="Asole G."/>
            <person name="Calvet F."/>
            <person name="Ruiz-Romero M."/>
            <person name="Marangio P."/>
            <person name="Guigo R."/>
            <person name="Rago D."/>
            <person name="Mirbahai L."/>
            <person name="Eastwood N."/>
            <person name="Colbourne J.K."/>
            <person name="Zhou J."/>
            <person name="Mallon E."/>
            <person name="Orsini L."/>
        </authorList>
    </citation>
    <scope>NUCLEOTIDE SEQUENCE [LARGE SCALE GENOMIC DNA]</scope>
    <source>
        <strain evidence="2">LRV0_1</strain>
    </source>
</reference>
<dbReference type="EMBL" id="JAOYFB010000038">
    <property type="protein sequence ID" value="KAK4025615.1"/>
    <property type="molecule type" value="Genomic_DNA"/>
</dbReference>
<proteinExistence type="predicted"/>
<keyword evidence="3" id="KW-1185">Reference proteome</keyword>
<dbReference type="Proteomes" id="UP001234178">
    <property type="component" value="Unassembled WGS sequence"/>
</dbReference>
<evidence type="ECO:0000313" key="3">
    <source>
        <dbReference type="Proteomes" id="UP001234178"/>
    </source>
</evidence>
<comment type="caution">
    <text evidence="2">The sequence shown here is derived from an EMBL/GenBank/DDBJ whole genome shotgun (WGS) entry which is preliminary data.</text>
</comment>
<feature type="region of interest" description="Disordered" evidence="1">
    <location>
        <begin position="1"/>
        <end position="36"/>
    </location>
</feature>